<dbReference type="Proteomes" id="UP000582643">
    <property type="component" value="Unassembled WGS sequence"/>
</dbReference>
<sequence length="260" mass="29308">MTSKTPPRHGERRCYLRGCRRNECVEANKRYCKQSDLRRHREGPSRIDATDVASHLRHLIEEGGWTQIDIASCTGIKVGTIGGLAAGRYKTCSPENAKTILAFDPEFDAARPGYWTSNVGSMRRLQALAVLGHPLYVVAEEAQISYATARHMCSQIRRVTSKDFAARIAAVYERRRHQVGQSPVTRGMARAAGWWGPDAWRDIDDPQCTPEEHRDELGAYRRREIAHLASFNVPEHEIADRLGMARAYVHDLIRDMGKAA</sequence>
<dbReference type="RefSeq" id="WP_184932199.1">
    <property type="nucleotide sequence ID" value="NZ_JACHJY010000009.1"/>
</dbReference>
<organism evidence="1 2">
    <name type="scientific">Streptomyces nymphaeiformis</name>
    <dbReference type="NCBI Taxonomy" id="2663842"/>
    <lineage>
        <taxon>Bacteria</taxon>
        <taxon>Bacillati</taxon>
        <taxon>Actinomycetota</taxon>
        <taxon>Actinomycetes</taxon>
        <taxon>Kitasatosporales</taxon>
        <taxon>Streptomycetaceae</taxon>
        <taxon>Streptomyces</taxon>
    </lineage>
</organism>
<evidence type="ECO:0000313" key="1">
    <source>
        <dbReference type="EMBL" id="MBB4984969.1"/>
    </source>
</evidence>
<keyword evidence="2" id="KW-1185">Reference proteome</keyword>
<dbReference type="CDD" id="cd00093">
    <property type="entry name" value="HTH_XRE"/>
    <property type="match status" value="1"/>
</dbReference>
<dbReference type="InterPro" id="IPR010982">
    <property type="entry name" value="Lambda_DNA-bd_dom_sf"/>
</dbReference>
<comment type="caution">
    <text evidence="1">The sequence shown here is derived from an EMBL/GenBank/DDBJ whole genome shotgun (WGS) entry which is preliminary data.</text>
</comment>
<protein>
    <submittedName>
        <fullName evidence="1">Uncharacterized protein</fullName>
    </submittedName>
</protein>
<dbReference type="GO" id="GO:0003677">
    <property type="term" value="F:DNA binding"/>
    <property type="evidence" value="ECO:0007669"/>
    <property type="project" value="InterPro"/>
</dbReference>
<accession>A0A7W7U4Q6</accession>
<dbReference type="SUPFAM" id="SSF47413">
    <property type="entry name" value="lambda repressor-like DNA-binding domains"/>
    <property type="match status" value="1"/>
</dbReference>
<proteinExistence type="predicted"/>
<name>A0A7W7U4Q6_9ACTN</name>
<reference evidence="1 2" key="1">
    <citation type="submission" date="2020-08" db="EMBL/GenBank/DDBJ databases">
        <title>Genomic Encyclopedia of Type Strains, Phase III (KMG-III): the genomes of soil and plant-associated and newly described type strains.</title>
        <authorList>
            <person name="Whitman W."/>
        </authorList>
    </citation>
    <scope>NUCLEOTIDE SEQUENCE [LARGE SCALE GENOMIC DNA]</scope>
    <source>
        <strain evidence="1 2">SFB5A</strain>
    </source>
</reference>
<gene>
    <name evidence="1" type="ORF">GGE06_005919</name>
</gene>
<dbReference type="AlphaFoldDB" id="A0A7W7U4Q6"/>
<evidence type="ECO:0000313" key="2">
    <source>
        <dbReference type="Proteomes" id="UP000582643"/>
    </source>
</evidence>
<dbReference type="EMBL" id="JACHJY010000009">
    <property type="protein sequence ID" value="MBB4984969.1"/>
    <property type="molecule type" value="Genomic_DNA"/>
</dbReference>
<dbReference type="InterPro" id="IPR001387">
    <property type="entry name" value="Cro/C1-type_HTH"/>
</dbReference>